<dbReference type="EMBL" id="FQZE01000005">
    <property type="protein sequence ID" value="SHI74251.1"/>
    <property type="molecule type" value="Genomic_DNA"/>
</dbReference>
<dbReference type="Proteomes" id="UP000184050">
    <property type="component" value="Unassembled WGS sequence"/>
</dbReference>
<reference evidence="2 3" key="1">
    <citation type="submission" date="2016-11" db="EMBL/GenBank/DDBJ databases">
        <authorList>
            <person name="Jaros S."/>
            <person name="Januszkiewicz K."/>
            <person name="Wedrychowicz H."/>
        </authorList>
    </citation>
    <scope>NUCLEOTIDE SEQUENCE [LARGE SCALE GENOMIC DNA]</scope>
    <source>
        <strain evidence="2 3">DSM 27063</strain>
    </source>
</reference>
<organism evidence="2 3">
    <name type="scientific">Tangfeifania diversioriginum</name>
    <dbReference type="NCBI Taxonomy" id="1168035"/>
    <lineage>
        <taxon>Bacteria</taxon>
        <taxon>Pseudomonadati</taxon>
        <taxon>Bacteroidota</taxon>
        <taxon>Bacteroidia</taxon>
        <taxon>Marinilabiliales</taxon>
        <taxon>Prolixibacteraceae</taxon>
        <taxon>Tangfeifania</taxon>
    </lineage>
</organism>
<accession>A0A1M6DM93</accession>
<gene>
    <name evidence="2" type="ORF">SAMN05444280_105108</name>
</gene>
<dbReference type="STRING" id="1168035.SAMN05444280_105108"/>
<feature type="region of interest" description="Disordered" evidence="1">
    <location>
        <begin position="74"/>
        <end position="105"/>
    </location>
</feature>
<dbReference type="AlphaFoldDB" id="A0A1M6DM93"/>
<evidence type="ECO:0000313" key="3">
    <source>
        <dbReference type="Proteomes" id="UP000184050"/>
    </source>
</evidence>
<evidence type="ECO:0000256" key="1">
    <source>
        <dbReference type="SAM" id="MobiDB-lite"/>
    </source>
</evidence>
<dbReference type="RefSeq" id="WP_073166378.1">
    <property type="nucleotide sequence ID" value="NZ_FQZE01000005.1"/>
</dbReference>
<feature type="compositionally biased region" description="Basic and acidic residues" evidence="1">
    <location>
        <begin position="74"/>
        <end position="88"/>
    </location>
</feature>
<proteinExistence type="predicted"/>
<sequence>MDIQSDKNSIKNKKNPLDAPKMLAIWNQEKLFDNATKEEMKNYWHRKMTVIENALTIGKRETKTYKTLKPSREFHCSRENTNEAEGEHKKKSNKSVEIGRHPNFA</sequence>
<protein>
    <submittedName>
        <fullName evidence="2">Uncharacterized protein</fullName>
    </submittedName>
</protein>
<evidence type="ECO:0000313" key="2">
    <source>
        <dbReference type="EMBL" id="SHI74251.1"/>
    </source>
</evidence>
<name>A0A1M6DM93_9BACT</name>
<keyword evidence="3" id="KW-1185">Reference proteome</keyword>